<protein>
    <submittedName>
        <fullName evidence="2">Uncharacterized protein</fullName>
    </submittedName>
</protein>
<dbReference type="AlphaFoldDB" id="A0AAV9M188"/>
<keyword evidence="3" id="KW-1185">Reference proteome</keyword>
<feature type="region of interest" description="Disordered" evidence="1">
    <location>
        <begin position="50"/>
        <end position="74"/>
    </location>
</feature>
<gene>
    <name evidence="2" type="ORF">R3W88_024451</name>
</gene>
<dbReference type="EMBL" id="JAWPEI010000003">
    <property type="protein sequence ID" value="KAK4731463.1"/>
    <property type="molecule type" value="Genomic_DNA"/>
</dbReference>
<proteinExistence type="predicted"/>
<accession>A0AAV9M188</accession>
<evidence type="ECO:0000313" key="2">
    <source>
        <dbReference type="EMBL" id="KAK4731463.1"/>
    </source>
</evidence>
<evidence type="ECO:0000313" key="3">
    <source>
        <dbReference type="Proteomes" id="UP001311915"/>
    </source>
</evidence>
<comment type="caution">
    <text evidence="2">The sequence shown here is derived from an EMBL/GenBank/DDBJ whole genome shotgun (WGS) entry which is preliminary data.</text>
</comment>
<sequence>MAMVTHSVKVAIGDVTGNEKAQMHEEDKGMEEEEIPIHQSIAKWPQKDVEKHNPIPKVKKPLPKISPQFPQRLKKKNEDEKFKKFLSVFKTLSINLRLVEVLLEMSGYAIHLMCMSEPLEAVLANYNEFEIQDCEEVVAALFGLGGGLFKDPIEVGH</sequence>
<organism evidence="2 3">
    <name type="scientific">Solanum pinnatisectum</name>
    <name type="common">tansyleaf nightshade</name>
    <dbReference type="NCBI Taxonomy" id="50273"/>
    <lineage>
        <taxon>Eukaryota</taxon>
        <taxon>Viridiplantae</taxon>
        <taxon>Streptophyta</taxon>
        <taxon>Embryophyta</taxon>
        <taxon>Tracheophyta</taxon>
        <taxon>Spermatophyta</taxon>
        <taxon>Magnoliopsida</taxon>
        <taxon>eudicotyledons</taxon>
        <taxon>Gunneridae</taxon>
        <taxon>Pentapetalae</taxon>
        <taxon>asterids</taxon>
        <taxon>lamiids</taxon>
        <taxon>Solanales</taxon>
        <taxon>Solanaceae</taxon>
        <taxon>Solanoideae</taxon>
        <taxon>Solaneae</taxon>
        <taxon>Solanum</taxon>
    </lineage>
</organism>
<reference evidence="2 3" key="1">
    <citation type="submission" date="2023-10" db="EMBL/GenBank/DDBJ databases">
        <title>Genome-Wide Identification Analysis in wild type Solanum Pinnatisectum Reveals Some Genes Defensing Phytophthora Infestans.</title>
        <authorList>
            <person name="Sun C."/>
        </authorList>
    </citation>
    <scope>NUCLEOTIDE SEQUENCE [LARGE SCALE GENOMIC DNA]</scope>
    <source>
        <strain evidence="2">LQN</strain>
        <tissue evidence="2">Leaf</tissue>
    </source>
</reference>
<evidence type="ECO:0000256" key="1">
    <source>
        <dbReference type="SAM" id="MobiDB-lite"/>
    </source>
</evidence>
<dbReference type="Proteomes" id="UP001311915">
    <property type="component" value="Unassembled WGS sequence"/>
</dbReference>
<name>A0AAV9M188_9SOLN</name>